<feature type="transmembrane region" description="Helical" evidence="1">
    <location>
        <begin position="120"/>
        <end position="138"/>
    </location>
</feature>
<dbReference type="Pfam" id="PF04657">
    <property type="entry name" value="DMT_YdcZ"/>
    <property type="match status" value="1"/>
</dbReference>
<evidence type="ECO:0000313" key="2">
    <source>
        <dbReference type="EMBL" id="TCV90970.1"/>
    </source>
</evidence>
<proteinExistence type="predicted"/>
<feature type="transmembrane region" description="Helical" evidence="1">
    <location>
        <begin position="63"/>
        <end position="82"/>
    </location>
</feature>
<dbReference type="EMBL" id="SMCQ01000038">
    <property type="protein sequence ID" value="TCV90970.1"/>
    <property type="molecule type" value="Genomic_DNA"/>
</dbReference>
<dbReference type="GeneID" id="98916857"/>
<reference evidence="2 3" key="1">
    <citation type="submission" date="2019-03" db="EMBL/GenBank/DDBJ databases">
        <title>Genomic Encyclopedia of Type Strains, Phase IV (KMG-IV): sequencing the most valuable type-strain genomes for metagenomic binning, comparative biology and taxonomic classification.</title>
        <authorList>
            <person name="Goeker M."/>
        </authorList>
    </citation>
    <scope>NUCLEOTIDE SEQUENCE [LARGE SCALE GENOMIC DNA]</scope>
    <source>
        <strain evidence="2 3">DSM 29487</strain>
    </source>
</reference>
<evidence type="ECO:0000313" key="3">
    <source>
        <dbReference type="Proteomes" id="UP000295515"/>
    </source>
</evidence>
<accession>A0A4R3YFR4</accession>
<keyword evidence="1" id="KW-1133">Transmembrane helix</keyword>
<sequence>MEFILAILAGTIVTIMNVFNGQLSNQVGVYLSTVIIHLVGLFTLIIIMIIKKQKISFQNHIPLILYTGGMIGVFTVFCNVMSISTIGAALVTALGLLGQMLTSLVLEYKGWLGAKKRTLTFQKVISLVLVMIGIGVMIL</sequence>
<dbReference type="RefSeq" id="WP_066444222.1">
    <property type="nucleotide sequence ID" value="NZ_JANKBF010000032.1"/>
</dbReference>
<protein>
    <submittedName>
        <fullName evidence="2">Transporter family-2 protein</fullName>
    </submittedName>
</protein>
<keyword evidence="1" id="KW-0812">Transmembrane</keyword>
<organism evidence="2 3">
    <name type="scientific">Longibaculum muris</name>
    <dbReference type="NCBI Taxonomy" id="1796628"/>
    <lineage>
        <taxon>Bacteria</taxon>
        <taxon>Bacillati</taxon>
        <taxon>Bacillota</taxon>
        <taxon>Erysipelotrichia</taxon>
        <taxon>Erysipelotrichales</taxon>
        <taxon>Coprobacillaceae</taxon>
        <taxon>Longibaculum</taxon>
    </lineage>
</organism>
<gene>
    <name evidence="2" type="ORF">EDD60_1384</name>
</gene>
<dbReference type="PANTHER" id="PTHR34821:SF2">
    <property type="entry name" value="INNER MEMBRANE PROTEIN YDCZ"/>
    <property type="match status" value="1"/>
</dbReference>
<dbReference type="GO" id="GO:0005886">
    <property type="term" value="C:plasma membrane"/>
    <property type="evidence" value="ECO:0007669"/>
    <property type="project" value="TreeGrafter"/>
</dbReference>
<name>A0A4R3YFR4_9FIRM</name>
<comment type="caution">
    <text evidence="2">The sequence shown here is derived from an EMBL/GenBank/DDBJ whole genome shotgun (WGS) entry which is preliminary data.</text>
</comment>
<dbReference type="InterPro" id="IPR006750">
    <property type="entry name" value="YdcZ"/>
</dbReference>
<keyword evidence="3" id="KW-1185">Reference proteome</keyword>
<keyword evidence="1" id="KW-0472">Membrane</keyword>
<evidence type="ECO:0000256" key="1">
    <source>
        <dbReference type="SAM" id="Phobius"/>
    </source>
</evidence>
<feature type="transmembrane region" description="Helical" evidence="1">
    <location>
        <begin position="30"/>
        <end position="51"/>
    </location>
</feature>
<dbReference type="PANTHER" id="PTHR34821">
    <property type="entry name" value="INNER MEMBRANE PROTEIN YDCZ"/>
    <property type="match status" value="1"/>
</dbReference>
<dbReference type="Proteomes" id="UP000295515">
    <property type="component" value="Unassembled WGS sequence"/>
</dbReference>
<dbReference type="AlphaFoldDB" id="A0A4R3YFR4"/>